<organism evidence="3 4">
    <name type="scientific">Porphyridium purpureum</name>
    <name type="common">Red alga</name>
    <name type="synonym">Porphyridium cruentum</name>
    <dbReference type="NCBI Taxonomy" id="35688"/>
    <lineage>
        <taxon>Eukaryota</taxon>
        <taxon>Rhodophyta</taxon>
        <taxon>Bangiophyceae</taxon>
        <taxon>Porphyridiales</taxon>
        <taxon>Porphyridiaceae</taxon>
        <taxon>Porphyridium</taxon>
    </lineage>
</organism>
<dbReference type="Pfam" id="PF08546">
    <property type="entry name" value="ApbA_C"/>
    <property type="match status" value="1"/>
</dbReference>
<dbReference type="Gene3D" id="1.10.1040.10">
    <property type="entry name" value="N-(1-d-carboxylethyl)-l-norvaline Dehydrogenase, domain 2"/>
    <property type="match status" value="1"/>
</dbReference>
<evidence type="ECO:0000313" key="3">
    <source>
        <dbReference type="EMBL" id="KAA8498671.1"/>
    </source>
</evidence>
<dbReference type="InterPro" id="IPR013328">
    <property type="entry name" value="6PGD_dom2"/>
</dbReference>
<dbReference type="AlphaFoldDB" id="A0A5J4Z488"/>
<dbReference type="SUPFAM" id="SSF48179">
    <property type="entry name" value="6-phosphogluconate dehydrogenase C-terminal domain-like"/>
    <property type="match status" value="1"/>
</dbReference>
<feature type="domain" description="Ketopantoate reductase N-terminal" evidence="1">
    <location>
        <begin position="3"/>
        <end position="194"/>
    </location>
</feature>
<dbReference type="InterPro" id="IPR008927">
    <property type="entry name" value="6-PGluconate_DH-like_C_sf"/>
</dbReference>
<dbReference type="NCBIfam" id="NF005089">
    <property type="entry name" value="PRK06522.1-4"/>
    <property type="match status" value="1"/>
</dbReference>
<evidence type="ECO:0000259" key="2">
    <source>
        <dbReference type="Pfam" id="PF08546"/>
    </source>
</evidence>
<dbReference type="OrthoDB" id="3609at2759"/>
<accession>A0A5J4Z488</accession>
<dbReference type="PANTHER" id="PTHR21708">
    <property type="entry name" value="PROBABLE 2-DEHYDROPANTOATE 2-REDUCTASE"/>
    <property type="match status" value="1"/>
</dbReference>
<gene>
    <name evidence="3" type="ORF">FVE85_6256</name>
</gene>
<protein>
    <submittedName>
        <fullName evidence="3">Putative 2-dehydropantoate 2-reductase</fullName>
    </submittedName>
</protein>
<evidence type="ECO:0000313" key="4">
    <source>
        <dbReference type="Proteomes" id="UP000324585"/>
    </source>
</evidence>
<keyword evidence="4" id="KW-1185">Reference proteome</keyword>
<proteinExistence type="predicted"/>
<dbReference type="OMA" id="HVYGKKF"/>
<dbReference type="InterPro" id="IPR036291">
    <property type="entry name" value="NAD(P)-bd_dom_sf"/>
</dbReference>
<evidence type="ECO:0000259" key="1">
    <source>
        <dbReference type="Pfam" id="PF02558"/>
    </source>
</evidence>
<comment type="caution">
    <text evidence="3">The sequence shown here is derived from an EMBL/GenBank/DDBJ whole genome shotgun (WGS) entry which is preliminary data.</text>
</comment>
<dbReference type="Pfam" id="PF02558">
    <property type="entry name" value="ApbA"/>
    <property type="match status" value="1"/>
</dbReference>
<dbReference type="FunFam" id="1.10.1040.10:FF:000017">
    <property type="entry name" value="2-dehydropantoate 2-reductase"/>
    <property type="match status" value="1"/>
</dbReference>
<dbReference type="SUPFAM" id="SSF51735">
    <property type="entry name" value="NAD(P)-binding Rossmann-fold domains"/>
    <property type="match status" value="1"/>
</dbReference>
<name>A0A5J4Z488_PORPP</name>
<dbReference type="InterPro" id="IPR051402">
    <property type="entry name" value="KPR-Related"/>
</dbReference>
<dbReference type="InterPro" id="IPR013752">
    <property type="entry name" value="KPA_reductase"/>
</dbReference>
<dbReference type="Proteomes" id="UP000324585">
    <property type="component" value="Unassembled WGS sequence"/>
</dbReference>
<sequence>MRVCVVGAGAIGALLGVKIWHAAGGEHAVTMVGRAGSHLSAMQRDGLRLCGESVADDVSASGDNGGEICMRTGERNAAFFSSLEDVPQKQDVVFLALKENQLAQIMPGLPSVSHAETVYVTLQNGIPWWYFQIYSGPNEYANKVVESVDPQGVLFHGIDPCRVLGCVVYPAARKKEPGVVEHVEGIRFPLGELDGSHSERAERISQLLVTAGFKAPVVEDIRSELWLKLWGSLAFNPISALCHATLGELCTFPPSRELAVRMMREAEQVGIALGASFRVPLERRLDGAASVGAHKTSMCADVEAGRPMEVDAIMASVVELGALTGVFMPSVSAVYALLQLLNRQLDQGVSFPAVPAPLPDPKM</sequence>
<dbReference type="EMBL" id="VRMN01000001">
    <property type="protein sequence ID" value="KAA8498671.1"/>
    <property type="molecule type" value="Genomic_DNA"/>
</dbReference>
<dbReference type="Gene3D" id="3.40.50.720">
    <property type="entry name" value="NAD(P)-binding Rossmann-like Domain"/>
    <property type="match status" value="1"/>
</dbReference>
<feature type="domain" description="Ketopantoate reductase C-terminal" evidence="2">
    <location>
        <begin position="220"/>
        <end position="340"/>
    </location>
</feature>
<dbReference type="PANTHER" id="PTHR21708:SF45">
    <property type="entry name" value="2-DEHYDROPANTOATE 2-REDUCTASE"/>
    <property type="match status" value="1"/>
</dbReference>
<reference evidence="4" key="1">
    <citation type="journal article" date="2019" name="Nat. Commun.">
        <title>Expansion of phycobilisome linker gene families in mesophilic red algae.</title>
        <authorList>
            <person name="Lee J."/>
            <person name="Kim D."/>
            <person name="Bhattacharya D."/>
            <person name="Yoon H.S."/>
        </authorList>
    </citation>
    <scope>NUCLEOTIDE SEQUENCE [LARGE SCALE GENOMIC DNA]</scope>
    <source>
        <strain evidence="4">CCMP 1328</strain>
    </source>
</reference>
<dbReference type="GO" id="GO:0005737">
    <property type="term" value="C:cytoplasm"/>
    <property type="evidence" value="ECO:0007669"/>
    <property type="project" value="TreeGrafter"/>
</dbReference>
<dbReference type="InterPro" id="IPR013332">
    <property type="entry name" value="KPR_N"/>
</dbReference>